<gene>
    <name evidence="1" type="ORF">CY0110_15767</name>
</gene>
<dbReference type="Proteomes" id="UP000003781">
    <property type="component" value="Unassembled WGS sequence"/>
</dbReference>
<reference evidence="1 2" key="1">
    <citation type="submission" date="2007-03" db="EMBL/GenBank/DDBJ databases">
        <authorList>
            <person name="Stal L."/>
            <person name="Ferriera S."/>
            <person name="Johnson J."/>
            <person name="Kravitz S."/>
            <person name="Beeson K."/>
            <person name="Sutton G."/>
            <person name="Rogers Y.-H."/>
            <person name="Friedman R."/>
            <person name="Frazier M."/>
            <person name="Venter J.C."/>
        </authorList>
    </citation>
    <scope>NUCLEOTIDE SEQUENCE [LARGE SCALE GENOMIC DNA]</scope>
    <source>
        <strain evidence="1 2">CCY0110</strain>
    </source>
</reference>
<evidence type="ECO:0000313" key="2">
    <source>
        <dbReference type="Proteomes" id="UP000003781"/>
    </source>
</evidence>
<dbReference type="AlphaFoldDB" id="A3IHI5"/>
<protein>
    <submittedName>
        <fullName evidence="1">Uncharacterized protein</fullName>
    </submittedName>
</protein>
<evidence type="ECO:0000313" key="1">
    <source>
        <dbReference type="EMBL" id="EAZ93267.1"/>
    </source>
</evidence>
<dbReference type="EMBL" id="AAXW01000002">
    <property type="protein sequence ID" value="EAZ93267.1"/>
    <property type="molecule type" value="Genomic_DNA"/>
</dbReference>
<name>A3IHI5_9CHRO</name>
<keyword evidence="2" id="KW-1185">Reference proteome</keyword>
<organism evidence="1 2">
    <name type="scientific">Crocosphaera chwakensis CCY0110</name>
    <dbReference type="NCBI Taxonomy" id="391612"/>
    <lineage>
        <taxon>Bacteria</taxon>
        <taxon>Bacillati</taxon>
        <taxon>Cyanobacteriota</taxon>
        <taxon>Cyanophyceae</taxon>
        <taxon>Oscillatoriophycideae</taxon>
        <taxon>Chroococcales</taxon>
        <taxon>Aphanothecaceae</taxon>
        <taxon>Crocosphaera</taxon>
        <taxon>Crocosphaera chwakensis</taxon>
    </lineage>
</organism>
<proteinExistence type="predicted"/>
<sequence>MIIGTIIRVPSLTFITGFGNSFYITPITTSIVKKCSFFLE</sequence>
<comment type="caution">
    <text evidence="1">The sequence shown here is derived from an EMBL/GenBank/DDBJ whole genome shotgun (WGS) entry which is preliminary data.</text>
</comment>
<accession>A3IHI5</accession>